<dbReference type="Proteomes" id="UP000265520">
    <property type="component" value="Unassembled WGS sequence"/>
</dbReference>
<feature type="compositionally biased region" description="Polar residues" evidence="1">
    <location>
        <begin position="54"/>
        <end position="65"/>
    </location>
</feature>
<name>A0A392P3P1_9FABA</name>
<feature type="region of interest" description="Disordered" evidence="1">
    <location>
        <begin position="102"/>
        <end position="121"/>
    </location>
</feature>
<keyword evidence="3" id="KW-1185">Reference proteome</keyword>
<sequence>MLSLAQILIVIPHNYGLRAGNRRLHKQSKGLSRARPREHNINTFTSKVKDFASMSSQMQRQSYANKTRKLLRTPPRHKTSYTREHLLACNGDHDEHLFDTRTKPKVITHMPRSNDLGGSCS</sequence>
<protein>
    <submittedName>
        <fullName evidence="2">Uncharacterized protein</fullName>
    </submittedName>
</protein>
<evidence type="ECO:0000313" key="3">
    <source>
        <dbReference type="Proteomes" id="UP000265520"/>
    </source>
</evidence>
<reference evidence="2 3" key="1">
    <citation type="journal article" date="2018" name="Front. Plant Sci.">
        <title>Red Clover (Trifolium pratense) and Zigzag Clover (T. medium) - A Picture of Genomic Similarities and Differences.</title>
        <authorList>
            <person name="Dluhosova J."/>
            <person name="Istvanek J."/>
            <person name="Nedelnik J."/>
            <person name="Repkova J."/>
        </authorList>
    </citation>
    <scope>NUCLEOTIDE SEQUENCE [LARGE SCALE GENOMIC DNA]</scope>
    <source>
        <strain evidence="3">cv. 10/8</strain>
        <tissue evidence="2">Leaf</tissue>
    </source>
</reference>
<accession>A0A392P3P1</accession>
<dbReference type="AlphaFoldDB" id="A0A392P3P1"/>
<dbReference type="EMBL" id="LXQA010058653">
    <property type="protein sequence ID" value="MCI05435.1"/>
    <property type="molecule type" value="Genomic_DNA"/>
</dbReference>
<feature type="region of interest" description="Disordered" evidence="1">
    <location>
        <begin position="54"/>
        <end position="82"/>
    </location>
</feature>
<feature type="non-terminal residue" evidence="2">
    <location>
        <position position="121"/>
    </location>
</feature>
<feature type="compositionally biased region" description="Basic residues" evidence="1">
    <location>
        <begin position="66"/>
        <end position="80"/>
    </location>
</feature>
<proteinExistence type="predicted"/>
<organism evidence="2 3">
    <name type="scientific">Trifolium medium</name>
    <dbReference type="NCBI Taxonomy" id="97028"/>
    <lineage>
        <taxon>Eukaryota</taxon>
        <taxon>Viridiplantae</taxon>
        <taxon>Streptophyta</taxon>
        <taxon>Embryophyta</taxon>
        <taxon>Tracheophyta</taxon>
        <taxon>Spermatophyta</taxon>
        <taxon>Magnoliopsida</taxon>
        <taxon>eudicotyledons</taxon>
        <taxon>Gunneridae</taxon>
        <taxon>Pentapetalae</taxon>
        <taxon>rosids</taxon>
        <taxon>fabids</taxon>
        <taxon>Fabales</taxon>
        <taxon>Fabaceae</taxon>
        <taxon>Papilionoideae</taxon>
        <taxon>50 kb inversion clade</taxon>
        <taxon>NPAAA clade</taxon>
        <taxon>Hologalegina</taxon>
        <taxon>IRL clade</taxon>
        <taxon>Trifolieae</taxon>
        <taxon>Trifolium</taxon>
    </lineage>
</organism>
<comment type="caution">
    <text evidence="2">The sequence shown here is derived from an EMBL/GenBank/DDBJ whole genome shotgun (WGS) entry which is preliminary data.</text>
</comment>
<evidence type="ECO:0000313" key="2">
    <source>
        <dbReference type="EMBL" id="MCI05435.1"/>
    </source>
</evidence>
<evidence type="ECO:0000256" key="1">
    <source>
        <dbReference type="SAM" id="MobiDB-lite"/>
    </source>
</evidence>